<proteinExistence type="predicted"/>
<evidence type="ECO:0000313" key="2">
    <source>
        <dbReference type="EMBL" id="CAB4141318.1"/>
    </source>
</evidence>
<evidence type="ECO:0000259" key="1">
    <source>
        <dbReference type="Pfam" id="PF24749"/>
    </source>
</evidence>
<reference evidence="2" key="1">
    <citation type="submission" date="2020-04" db="EMBL/GenBank/DDBJ databases">
        <authorList>
            <person name="Chiriac C."/>
            <person name="Salcher M."/>
            <person name="Ghai R."/>
            <person name="Kavagutti S V."/>
        </authorList>
    </citation>
    <scope>NUCLEOTIDE SEQUENCE</scope>
</reference>
<sequence length="74" mass="8513">MLIKKIIVNKGRCNYCGWVIESQSRHHLNICGCGKFFVDGGCEYLRRGGDNWTELSEWIEEELEPLKPAPTDNN</sequence>
<gene>
    <name evidence="2" type="ORF">UFOVP410_157</name>
</gene>
<dbReference type="EMBL" id="LR796388">
    <property type="protein sequence ID" value="CAB4141318.1"/>
    <property type="molecule type" value="Genomic_DNA"/>
</dbReference>
<dbReference type="InterPro" id="IPR056112">
    <property type="entry name" value="DUF7695"/>
</dbReference>
<organism evidence="2">
    <name type="scientific">uncultured Caudovirales phage</name>
    <dbReference type="NCBI Taxonomy" id="2100421"/>
    <lineage>
        <taxon>Viruses</taxon>
        <taxon>Duplodnaviria</taxon>
        <taxon>Heunggongvirae</taxon>
        <taxon>Uroviricota</taxon>
        <taxon>Caudoviricetes</taxon>
        <taxon>Peduoviridae</taxon>
        <taxon>Maltschvirus</taxon>
        <taxon>Maltschvirus maltsch</taxon>
    </lineage>
</organism>
<protein>
    <recommendedName>
        <fullName evidence="1">DUF7695 domain-containing protein</fullName>
    </recommendedName>
</protein>
<dbReference type="Pfam" id="PF24749">
    <property type="entry name" value="DUF7695"/>
    <property type="match status" value="1"/>
</dbReference>
<name>A0A6J5M3W9_9CAUD</name>
<feature type="domain" description="DUF7695" evidence="1">
    <location>
        <begin position="5"/>
        <end position="57"/>
    </location>
</feature>
<accession>A0A6J5M3W9</accession>